<keyword evidence="3" id="KW-1185">Reference proteome</keyword>
<protein>
    <submittedName>
        <fullName evidence="2">Uncharacterized protein</fullName>
    </submittedName>
</protein>
<proteinExistence type="predicted"/>
<feature type="compositionally biased region" description="Polar residues" evidence="1">
    <location>
        <begin position="13"/>
        <end position="24"/>
    </location>
</feature>
<sequence>KQHGRKIERTEGCDTTDNSLTSGDNPDLLGLPVQTSSSPSEERRPKGIKNWLKDPHVYMVNLHTNRSLISPHIVTAEPNIYVKRGK</sequence>
<feature type="non-terminal residue" evidence="2">
    <location>
        <position position="1"/>
    </location>
</feature>
<reference evidence="2 3" key="1">
    <citation type="submission" date="2022-05" db="EMBL/GenBank/DDBJ databases">
        <authorList>
            <consortium name="Genoscope - CEA"/>
            <person name="William W."/>
        </authorList>
    </citation>
    <scope>NUCLEOTIDE SEQUENCE [LARGE SCALE GENOMIC DNA]</scope>
</reference>
<dbReference type="AlphaFoldDB" id="A0AAU9VU52"/>
<dbReference type="EMBL" id="CALNXJ010000002">
    <property type="protein sequence ID" value="CAH3034374.1"/>
    <property type="molecule type" value="Genomic_DNA"/>
</dbReference>
<comment type="caution">
    <text evidence="2">The sequence shown here is derived from an EMBL/GenBank/DDBJ whole genome shotgun (WGS) entry which is preliminary data.</text>
</comment>
<feature type="compositionally biased region" description="Basic and acidic residues" evidence="1">
    <location>
        <begin position="1"/>
        <end position="12"/>
    </location>
</feature>
<accession>A0AAU9VU52</accession>
<evidence type="ECO:0000313" key="2">
    <source>
        <dbReference type="EMBL" id="CAH3034374.1"/>
    </source>
</evidence>
<gene>
    <name evidence="2" type="ORF">PMEA_00010641</name>
</gene>
<feature type="region of interest" description="Disordered" evidence="1">
    <location>
        <begin position="1"/>
        <end position="48"/>
    </location>
</feature>
<feature type="non-terminal residue" evidence="2">
    <location>
        <position position="86"/>
    </location>
</feature>
<organism evidence="2 3">
    <name type="scientific">Pocillopora meandrina</name>
    <dbReference type="NCBI Taxonomy" id="46732"/>
    <lineage>
        <taxon>Eukaryota</taxon>
        <taxon>Metazoa</taxon>
        <taxon>Cnidaria</taxon>
        <taxon>Anthozoa</taxon>
        <taxon>Hexacorallia</taxon>
        <taxon>Scleractinia</taxon>
        <taxon>Astrocoeniina</taxon>
        <taxon>Pocilloporidae</taxon>
        <taxon>Pocillopora</taxon>
    </lineage>
</organism>
<evidence type="ECO:0000313" key="3">
    <source>
        <dbReference type="Proteomes" id="UP001159428"/>
    </source>
</evidence>
<dbReference type="Proteomes" id="UP001159428">
    <property type="component" value="Unassembled WGS sequence"/>
</dbReference>
<evidence type="ECO:0000256" key="1">
    <source>
        <dbReference type="SAM" id="MobiDB-lite"/>
    </source>
</evidence>
<name>A0AAU9VU52_9CNID</name>